<reference evidence="1 2" key="1">
    <citation type="submission" date="2024-01" db="EMBL/GenBank/DDBJ databases">
        <title>A draft genome for the cacao thread blight pathogen Marasmiellus scandens.</title>
        <authorList>
            <person name="Baruah I.K."/>
            <person name="Leung J."/>
            <person name="Bukari Y."/>
            <person name="Amoako-Attah I."/>
            <person name="Meinhardt L.W."/>
            <person name="Bailey B.A."/>
            <person name="Cohen S.P."/>
        </authorList>
    </citation>
    <scope>NUCLEOTIDE SEQUENCE [LARGE SCALE GENOMIC DNA]</scope>
    <source>
        <strain evidence="1 2">GH-19</strain>
    </source>
</reference>
<keyword evidence="2" id="KW-1185">Reference proteome</keyword>
<dbReference type="Proteomes" id="UP001498398">
    <property type="component" value="Unassembled WGS sequence"/>
</dbReference>
<proteinExistence type="predicted"/>
<evidence type="ECO:0000313" key="2">
    <source>
        <dbReference type="Proteomes" id="UP001498398"/>
    </source>
</evidence>
<comment type="caution">
    <text evidence="1">The sequence shown here is derived from an EMBL/GenBank/DDBJ whole genome shotgun (WGS) entry which is preliminary data.</text>
</comment>
<gene>
    <name evidence="1" type="ORF">VKT23_010864</name>
</gene>
<name>A0ABR1JAF2_9AGAR</name>
<organism evidence="1 2">
    <name type="scientific">Marasmiellus scandens</name>
    <dbReference type="NCBI Taxonomy" id="2682957"/>
    <lineage>
        <taxon>Eukaryota</taxon>
        <taxon>Fungi</taxon>
        <taxon>Dikarya</taxon>
        <taxon>Basidiomycota</taxon>
        <taxon>Agaricomycotina</taxon>
        <taxon>Agaricomycetes</taxon>
        <taxon>Agaricomycetidae</taxon>
        <taxon>Agaricales</taxon>
        <taxon>Marasmiineae</taxon>
        <taxon>Omphalotaceae</taxon>
        <taxon>Marasmiellus</taxon>
    </lineage>
</organism>
<dbReference type="EMBL" id="JBANRG010000022">
    <property type="protein sequence ID" value="KAK7455830.1"/>
    <property type="molecule type" value="Genomic_DNA"/>
</dbReference>
<accession>A0ABR1JAF2</accession>
<sequence length="111" mass="12298">MTTAHPRPDDHVHPTNTVNHAEAAVSDATFNCSRHCFGFPRVQHQGQPGYSSLLLWPAVDPAVFLHELCPFSPPVIFIPDTRIASTPSYLLDPPFRLGAQHLPSAHRMIQP</sequence>
<protein>
    <submittedName>
        <fullName evidence="1">Uncharacterized protein</fullName>
    </submittedName>
</protein>
<evidence type="ECO:0000313" key="1">
    <source>
        <dbReference type="EMBL" id="KAK7455830.1"/>
    </source>
</evidence>